<dbReference type="InParanoid" id="A0A0G4EF86"/>
<reference evidence="2 3" key="1">
    <citation type="submission" date="2014-11" db="EMBL/GenBank/DDBJ databases">
        <authorList>
            <person name="Zhu J."/>
            <person name="Qi W."/>
            <person name="Song R."/>
        </authorList>
    </citation>
    <scope>NUCLEOTIDE SEQUENCE [LARGE SCALE GENOMIC DNA]</scope>
</reference>
<feature type="compositionally biased region" description="Polar residues" evidence="1">
    <location>
        <begin position="244"/>
        <end position="254"/>
    </location>
</feature>
<evidence type="ECO:0000313" key="2">
    <source>
        <dbReference type="EMBL" id="CEL94184.1"/>
    </source>
</evidence>
<dbReference type="Proteomes" id="UP000041254">
    <property type="component" value="Unassembled WGS sequence"/>
</dbReference>
<evidence type="ECO:0000256" key="1">
    <source>
        <dbReference type="SAM" id="MobiDB-lite"/>
    </source>
</evidence>
<protein>
    <submittedName>
        <fullName evidence="2">Uncharacterized protein</fullName>
    </submittedName>
</protein>
<sequence>MPPGAARVDDVARRPPPTPADDPSPASHLVPSPCPKTVATQDGSSPAPKHPSRTPLHGLAGSSASRPLLPKVAPRPQKGTESVRKERGEIWDFSREKAESDRQDRLARDTQERLARHHPSGPHKHPPASKHHWQHRKDRDDPSYHGHYGLKERPRTKVVDTRGPFDDSQGRGKECERGSRRTLQPAAGTVEPRRQALLRQQLRATHGDGNVEDRTRLSRSADVLPGDPVSTQTGAKLNVAGVSSRPSKQSAATTRQEELAGRESARTRKEKTTLTRSGSSGSSAAKATHTSKRAAGLTTSHRKNGAASAEPATISTGGDVRAIAQATLTCAAGIYRGYMEEVRAAAQDRSEPFPPSRQPGVNRPPLSHPLPDHDNDSDDGSSQEGEGHSEEDRPVSVVLADWPAASARRIARQFAPTSIAHLTVIAHQVAVSRPLRQSAVLPSPFLSRPLTHKSAA</sequence>
<feature type="compositionally biased region" description="Basic and acidic residues" evidence="1">
    <location>
        <begin position="81"/>
        <end position="114"/>
    </location>
</feature>
<feature type="region of interest" description="Disordered" evidence="1">
    <location>
        <begin position="1"/>
        <end position="313"/>
    </location>
</feature>
<organism evidence="2 3">
    <name type="scientific">Vitrella brassicaformis (strain CCMP3155)</name>
    <dbReference type="NCBI Taxonomy" id="1169540"/>
    <lineage>
        <taxon>Eukaryota</taxon>
        <taxon>Sar</taxon>
        <taxon>Alveolata</taxon>
        <taxon>Colpodellida</taxon>
        <taxon>Vitrellaceae</taxon>
        <taxon>Vitrella</taxon>
    </lineage>
</organism>
<name>A0A0G4EF86_VITBC</name>
<evidence type="ECO:0000313" key="3">
    <source>
        <dbReference type="Proteomes" id="UP000041254"/>
    </source>
</evidence>
<feature type="compositionally biased region" description="Basic residues" evidence="1">
    <location>
        <begin position="115"/>
        <end position="136"/>
    </location>
</feature>
<feature type="compositionally biased region" description="Basic and acidic residues" evidence="1">
    <location>
        <begin position="385"/>
        <end position="394"/>
    </location>
</feature>
<feature type="region of interest" description="Disordered" evidence="1">
    <location>
        <begin position="346"/>
        <end position="398"/>
    </location>
</feature>
<dbReference type="EMBL" id="CDMY01000209">
    <property type="protein sequence ID" value="CEL94184.1"/>
    <property type="molecule type" value="Genomic_DNA"/>
</dbReference>
<feature type="compositionally biased region" description="Basic and acidic residues" evidence="1">
    <location>
        <begin position="255"/>
        <end position="273"/>
    </location>
</feature>
<gene>
    <name evidence="2" type="ORF">Vbra_7164</name>
</gene>
<feature type="compositionally biased region" description="Basic and acidic residues" evidence="1">
    <location>
        <begin position="205"/>
        <end position="216"/>
    </location>
</feature>
<feature type="compositionally biased region" description="Basic and acidic residues" evidence="1">
    <location>
        <begin position="137"/>
        <end position="179"/>
    </location>
</feature>
<feature type="compositionally biased region" description="Low complexity" evidence="1">
    <location>
        <begin position="274"/>
        <end position="288"/>
    </location>
</feature>
<keyword evidence="3" id="KW-1185">Reference proteome</keyword>
<dbReference type="AlphaFoldDB" id="A0A0G4EF86"/>
<proteinExistence type="predicted"/>
<accession>A0A0G4EF86</accession>
<dbReference type="VEuPathDB" id="CryptoDB:Vbra_7164"/>
<feature type="compositionally biased region" description="Low complexity" evidence="1">
    <location>
        <begin position="195"/>
        <end position="204"/>
    </location>
</feature>